<dbReference type="Gene3D" id="1.10.8.60">
    <property type="match status" value="1"/>
</dbReference>
<dbReference type="GO" id="GO:0030163">
    <property type="term" value="P:protein catabolic process"/>
    <property type="evidence" value="ECO:0007669"/>
    <property type="project" value="InterPro"/>
</dbReference>
<dbReference type="Pfam" id="PF20436">
    <property type="entry name" value="LonB_AAA-LID"/>
    <property type="match status" value="1"/>
</dbReference>
<dbReference type="AlphaFoldDB" id="A0A267MIL2"/>
<name>A0A267MIL2_9FIRM</name>
<feature type="active site" evidence="2">
    <location>
        <position position="656"/>
    </location>
</feature>
<dbReference type="PRINTS" id="PR00830">
    <property type="entry name" value="ENDOLAPTASE"/>
</dbReference>
<gene>
    <name evidence="4" type="ORF">CCE28_13950</name>
</gene>
<dbReference type="InterPro" id="IPR014721">
    <property type="entry name" value="Ribsml_uS5_D2-typ_fold_subgr"/>
</dbReference>
<dbReference type="Pfam" id="PF20437">
    <property type="entry name" value="LonC_helical"/>
    <property type="match status" value="1"/>
</dbReference>
<dbReference type="InterPro" id="IPR027065">
    <property type="entry name" value="Lon_Prtase"/>
</dbReference>
<dbReference type="PROSITE" id="PS51786">
    <property type="entry name" value="LON_PROTEOLYTIC"/>
    <property type="match status" value="1"/>
</dbReference>
<dbReference type="InterPro" id="IPR027417">
    <property type="entry name" value="P-loop_NTPase"/>
</dbReference>
<reference evidence="4 5" key="1">
    <citation type="submission" date="2017-06" db="EMBL/GenBank/DDBJ databases">
        <title>Draft genome sequence of anaerobic fermentative bacterium Anaeromicrobium sediminis DY2726D isolated from West Pacific Ocean sediments.</title>
        <authorList>
            <person name="Zeng X."/>
        </authorList>
    </citation>
    <scope>NUCLEOTIDE SEQUENCE [LARGE SCALE GENOMIC DNA]</scope>
    <source>
        <strain evidence="4 5">DY2726D</strain>
    </source>
</reference>
<feature type="active site" evidence="2">
    <location>
        <position position="699"/>
    </location>
</feature>
<accession>A0A267MIL2</accession>
<evidence type="ECO:0000313" key="4">
    <source>
        <dbReference type="EMBL" id="PAB58768.1"/>
    </source>
</evidence>
<dbReference type="SUPFAM" id="SSF52540">
    <property type="entry name" value="P-loop containing nucleoside triphosphate hydrolases"/>
    <property type="match status" value="2"/>
</dbReference>
<sequence length="799" mass="91905">MNLENYKVSVDNLRKKCNIDNMKFNTTADIEVSSDIIGQKRAVEALEFGLEMDKKGYNVFVAGEIGTGRSTYTEAIVKERSKEVGPPFDWLYARNFKKPDEPMALYVKNGMGKMLKENVDKIVERLKKQIPEIFMSKEYENQRNILIEEYQNYTKDAIDKLNEIAKDYGFVFQKTERGLISMPVLNGKILNEMEYRSLSEEEIDYFRKNSAQLSIETIERFNELRMLEEEYRTKVKELDKKIGFHAVDYYIRKLKAEFSHNECIEEYLKELQEDIIENINHFKGDNMAPKQPLPFLSKNPTNFFERYEVNLLVDNSSLESAPIVVETNPSYYNLIGRVEYKNEMGLLKTDLMKIKPGAFHKANGGYLIIQAKDLLMNPFAFGALKRALKTNKVNIEGLDKQYGYIITSTLKPQPIELNVKVILIGDMYTYQLLYHYDEDFRKLFKVMADFDIEMKRNDRNIMKMVELVALHCKKEKLYPFTKEAVECLIEYSSRICENKEKLTAKFNKIVDIVYEADKICRKEDKKLVDKEHVQETIDRKISRNNKYEEKLLEMIESGDILIDIENKKIGQINGLAVIGNGEYSFGKPSKITVTTYKGKKGIINIEREVKKSGSIHDKGVMILNGYIGQRFAQKNPLSLNANIVFEQLYSGVDGDSASSTELYAILSSLAEVPIKQSIGVTGSVNQNGEIQPIGGVNEKIEGFYKVCKLKGLNKDQGVLIPHQNVKHLMLNDEVVEAVEKGDFHIYAIKTIEEGIEILTEVEAGHADDHGNYLENSIFYLVNKKLEEFVDKEDEEKKGD</sequence>
<dbReference type="Proteomes" id="UP000216024">
    <property type="component" value="Unassembled WGS sequence"/>
</dbReference>
<comment type="catalytic activity">
    <reaction evidence="2">
        <text>Hydrolysis of proteins in presence of ATP.</text>
        <dbReference type="EC" id="3.4.21.53"/>
    </reaction>
</comment>
<dbReference type="InterPro" id="IPR041699">
    <property type="entry name" value="AAA_32"/>
</dbReference>
<dbReference type="GO" id="GO:0004252">
    <property type="term" value="F:serine-type endopeptidase activity"/>
    <property type="evidence" value="ECO:0007669"/>
    <property type="project" value="UniProtKB-UniRule"/>
</dbReference>
<organism evidence="4 5">
    <name type="scientific">Anaeromicrobium sediminis</name>
    <dbReference type="NCBI Taxonomy" id="1478221"/>
    <lineage>
        <taxon>Bacteria</taxon>
        <taxon>Bacillati</taxon>
        <taxon>Bacillota</taxon>
        <taxon>Clostridia</taxon>
        <taxon>Peptostreptococcales</taxon>
        <taxon>Thermotaleaceae</taxon>
        <taxon>Anaeromicrobium</taxon>
    </lineage>
</organism>
<evidence type="ECO:0000256" key="2">
    <source>
        <dbReference type="PROSITE-ProRule" id="PRU01122"/>
    </source>
</evidence>
<dbReference type="GO" id="GO:0004176">
    <property type="term" value="F:ATP-dependent peptidase activity"/>
    <property type="evidence" value="ECO:0007669"/>
    <property type="project" value="UniProtKB-UniRule"/>
</dbReference>
<evidence type="ECO:0000259" key="3">
    <source>
        <dbReference type="PROSITE" id="PS51786"/>
    </source>
</evidence>
<evidence type="ECO:0000313" key="5">
    <source>
        <dbReference type="Proteomes" id="UP000216024"/>
    </source>
</evidence>
<dbReference type="Gene3D" id="3.30.230.10">
    <property type="match status" value="1"/>
</dbReference>
<dbReference type="InterPro" id="IPR020568">
    <property type="entry name" value="Ribosomal_Su5_D2-typ_SF"/>
</dbReference>
<dbReference type="InterPro" id="IPR008269">
    <property type="entry name" value="Lon_proteolytic"/>
</dbReference>
<comment type="caution">
    <text evidence="4">The sequence shown here is derived from an EMBL/GenBank/DDBJ whole genome shotgun (WGS) entry which is preliminary data.</text>
</comment>
<dbReference type="InterPro" id="IPR046843">
    <property type="entry name" value="LonB_AAA-LID"/>
</dbReference>
<proteinExistence type="inferred from homology"/>
<keyword evidence="5" id="KW-1185">Reference proteome</keyword>
<dbReference type="Gene3D" id="3.40.50.300">
    <property type="entry name" value="P-loop containing nucleotide triphosphate hydrolases"/>
    <property type="match status" value="2"/>
</dbReference>
<feature type="domain" description="Lon proteolytic" evidence="3">
    <location>
        <begin position="566"/>
        <end position="761"/>
    </location>
</feature>
<dbReference type="Pfam" id="PF13654">
    <property type="entry name" value="AAA_32"/>
    <property type="match status" value="1"/>
</dbReference>
<keyword evidence="2" id="KW-0720">Serine protease</keyword>
<dbReference type="InterPro" id="IPR046844">
    <property type="entry name" value="Lon-like_helical"/>
</dbReference>
<dbReference type="GO" id="GO:0006508">
    <property type="term" value="P:proteolysis"/>
    <property type="evidence" value="ECO:0007669"/>
    <property type="project" value="UniProtKB-KW"/>
</dbReference>
<evidence type="ECO:0000256" key="1">
    <source>
        <dbReference type="ARBA" id="ARBA00022670"/>
    </source>
</evidence>
<dbReference type="RefSeq" id="WP_095134348.1">
    <property type="nucleotide sequence ID" value="NZ_NIBG01000012.1"/>
</dbReference>
<dbReference type="SUPFAM" id="SSF54211">
    <property type="entry name" value="Ribosomal protein S5 domain 2-like"/>
    <property type="match status" value="1"/>
</dbReference>
<dbReference type="EC" id="3.4.21.53" evidence="2"/>
<protein>
    <recommendedName>
        <fullName evidence="2">endopeptidase La</fullName>
        <ecNumber evidence="2">3.4.21.53</ecNumber>
    </recommendedName>
</protein>
<dbReference type="EMBL" id="NIBG01000012">
    <property type="protein sequence ID" value="PAB58768.1"/>
    <property type="molecule type" value="Genomic_DNA"/>
</dbReference>
<dbReference type="GO" id="GO:0005524">
    <property type="term" value="F:ATP binding"/>
    <property type="evidence" value="ECO:0007669"/>
    <property type="project" value="InterPro"/>
</dbReference>
<keyword evidence="2" id="KW-0378">Hydrolase</keyword>
<dbReference type="Pfam" id="PF05362">
    <property type="entry name" value="Lon_C"/>
    <property type="match status" value="1"/>
</dbReference>
<comment type="similarity">
    <text evidence="2">Belongs to the peptidase S16 family.</text>
</comment>
<keyword evidence="1 2" id="KW-0645">Protease</keyword>
<dbReference type="OrthoDB" id="9758568at2"/>
<dbReference type="PANTHER" id="PTHR10046">
    <property type="entry name" value="ATP DEPENDENT LON PROTEASE FAMILY MEMBER"/>
    <property type="match status" value="1"/>
</dbReference>